<dbReference type="SUPFAM" id="SSF53474">
    <property type="entry name" value="alpha/beta-Hydrolases"/>
    <property type="match status" value="1"/>
</dbReference>
<dbReference type="InterPro" id="IPR003140">
    <property type="entry name" value="PLipase/COase/thioEstase"/>
</dbReference>
<sequence length="215" mass="24139">MESLPLFYSTKSPSEITSTTPLLILLHGYGSNEEDLLAFSDSLDENFLVVSLRGPLVLDPVSYAWFDINFLDQSPSINTQQGIDSLNDILNTIVQIKNHYGLNNQKVHLCGFSQGGMLCYALALRNPNLFGKVACLSAYPEESLLQLGSISKKELEHLRFFISHGTEDGIIPIEWARKAADLLYDLGCYFSFREYMSGHAINPKNYKDLMDFINS</sequence>
<name>A0A930YUL6_9FLAO</name>
<evidence type="ECO:0000259" key="3">
    <source>
        <dbReference type="Pfam" id="PF02230"/>
    </source>
</evidence>
<dbReference type="Proteomes" id="UP000694480">
    <property type="component" value="Unassembled WGS sequence"/>
</dbReference>
<dbReference type="PANTHER" id="PTHR10655">
    <property type="entry name" value="LYSOPHOSPHOLIPASE-RELATED"/>
    <property type="match status" value="1"/>
</dbReference>
<dbReference type="Gene3D" id="3.40.50.1820">
    <property type="entry name" value="alpha/beta hydrolase"/>
    <property type="match status" value="1"/>
</dbReference>
<organism evidence="4 5">
    <name type="scientific">Planobacterium oryzisoli</name>
    <dbReference type="NCBI Taxonomy" id="2771435"/>
    <lineage>
        <taxon>Bacteria</taxon>
        <taxon>Pseudomonadati</taxon>
        <taxon>Bacteroidota</taxon>
        <taxon>Flavobacteriia</taxon>
        <taxon>Flavobacteriales</taxon>
        <taxon>Weeksellaceae</taxon>
        <taxon>Chryseobacterium group</taxon>
        <taxon>Chryseobacterium</taxon>
    </lineage>
</organism>
<dbReference type="InterPro" id="IPR029058">
    <property type="entry name" value="AB_hydrolase_fold"/>
</dbReference>
<dbReference type="RefSeq" id="WP_194738567.1">
    <property type="nucleotide sequence ID" value="NZ_JADKYY010000002.1"/>
</dbReference>
<dbReference type="Pfam" id="PF02230">
    <property type="entry name" value="Abhydrolase_2"/>
    <property type="match status" value="1"/>
</dbReference>
<accession>A0A930YUL6</accession>
<evidence type="ECO:0000313" key="5">
    <source>
        <dbReference type="Proteomes" id="UP000694480"/>
    </source>
</evidence>
<keyword evidence="2 4" id="KW-0378">Hydrolase</keyword>
<evidence type="ECO:0000256" key="1">
    <source>
        <dbReference type="ARBA" id="ARBA00006499"/>
    </source>
</evidence>
<evidence type="ECO:0000313" key="4">
    <source>
        <dbReference type="EMBL" id="MBF5026636.1"/>
    </source>
</evidence>
<dbReference type="PANTHER" id="PTHR10655:SF17">
    <property type="entry name" value="LYSOPHOSPHOLIPASE-LIKE PROTEIN 1"/>
    <property type="match status" value="1"/>
</dbReference>
<keyword evidence="5" id="KW-1185">Reference proteome</keyword>
<comment type="caution">
    <text evidence="4">The sequence shown here is derived from an EMBL/GenBank/DDBJ whole genome shotgun (WGS) entry which is preliminary data.</text>
</comment>
<reference evidence="4" key="1">
    <citation type="submission" date="2020-11" db="EMBL/GenBank/DDBJ databases">
        <title>Genome seq and assembly of Planobacterium sp.</title>
        <authorList>
            <person name="Chhetri G."/>
        </authorList>
    </citation>
    <scope>NUCLEOTIDE SEQUENCE</scope>
    <source>
        <strain evidence="4">GCR5</strain>
    </source>
</reference>
<dbReference type="EMBL" id="JADKYY010000002">
    <property type="protein sequence ID" value="MBF5026636.1"/>
    <property type="molecule type" value="Genomic_DNA"/>
</dbReference>
<dbReference type="AlphaFoldDB" id="A0A930YUL6"/>
<comment type="similarity">
    <text evidence="1">Belongs to the AB hydrolase superfamily. AB hydrolase 2 family.</text>
</comment>
<feature type="domain" description="Phospholipase/carboxylesterase/thioesterase" evidence="3">
    <location>
        <begin position="18"/>
        <end position="214"/>
    </location>
</feature>
<dbReference type="GO" id="GO:0016787">
    <property type="term" value="F:hydrolase activity"/>
    <property type="evidence" value="ECO:0007669"/>
    <property type="project" value="UniProtKB-KW"/>
</dbReference>
<gene>
    <name evidence="4" type="ORF">IC612_02345</name>
</gene>
<evidence type="ECO:0000256" key="2">
    <source>
        <dbReference type="ARBA" id="ARBA00022801"/>
    </source>
</evidence>
<dbReference type="InterPro" id="IPR050565">
    <property type="entry name" value="LYPA1-2/EST-like"/>
</dbReference>
<protein>
    <submittedName>
        <fullName evidence="4">Alpha/beta fold hydrolase</fullName>
    </submittedName>
</protein>
<proteinExistence type="inferred from homology"/>